<dbReference type="Gene3D" id="1.25.40.20">
    <property type="entry name" value="Ankyrin repeat-containing domain"/>
    <property type="match status" value="1"/>
</dbReference>
<keyword evidence="2 3" id="KW-0040">ANK repeat</keyword>
<reference evidence="5" key="1">
    <citation type="submission" date="2023-04" db="EMBL/GenBank/DDBJ databases">
        <title>Genomic characterization of avipoxvirus isolates from Apapne (Himatione sanguinea).</title>
        <authorList>
            <person name="Butt S.L."/>
            <person name="Do Nascimento G.M."/>
        </authorList>
    </citation>
    <scope>NUCLEOTIDE SEQUENCE</scope>
    <source>
        <strain evidence="5">APAPVX9</strain>
    </source>
</reference>
<dbReference type="PANTHER" id="PTHR24198:SF165">
    <property type="entry name" value="ANKYRIN REPEAT-CONTAINING PROTEIN-RELATED"/>
    <property type="match status" value="1"/>
</dbReference>
<dbReference type="EMBL" id="OQ865377">
    <property type="protein sequence ID" value="WHV01749.1"/>
    <property type="molecule type" value="Genomic_DNA"/>
</dbReference>
<evidence type="ECO:0000256" key="3">
    <source>
        <dbReference type="PROSITE-ProRule" id="PRU00023"/>
    </source>
</evidence>
<dbReference type="PROSITE" id="PS50088">
    <property type="entry name" value="ANK_REPEAT"/>
    <property type="match status" value="1"/>
</dbReference>
<evidence type="ECO:0000313" key="5">
    <source>
        <dbReference type="EMBL" id="WHV01749.1"/>
    </source>
</evidence>
<sequence>MLTLQQVYKSIYKDGYKESLNKILKYLSLSIEDKHKANTWIDEMIYLIETDYDYEFDYGRMHRISIVDFPYNHLHQAIQAREYKLVKAILELKIYKTKYDDKDRYKENNPLHTLTSVPNIDYVMLILNVNSEKKEIIRRHICKANDMKLLESVSVSIVKQVLRGKTDFTEDDLIELEKQTKEEEYKIANLLLDYKNDYLNDTNKNGHTSLQNALLCKNFHLVRFLMSKGAIAKTDYYGYSLFSLAAMSGNVDLVKEVVDMYGYDKGKDSKVLCNIVNTNNIPMIKLLLELGLNVNCTNNMKETPLHNAVKSGYKEIVDILISNGACIDTFENILGFTPLFLASRYPDIVKLLLDNGSDPNRVTKISMYTPLKKTIPECIESAKIMVRYIILSKYKNRDNLLTNKGLSINMELIKGNTELIEEQKSCESELKLMESIRLNKNYSLSDFLKYDNVKALSPLAYHQKVINIKETVFTKYYTLLSKSIQKVKHRAIIVDNTVLELYNYLENTYWSLLPIELGKKIISLLDDKDITCMISQIEN</sequence>
<dbReference type="PROSITE" id="PS50297">
    <property type="entry name" value="ANK_REP_REGION"/>
    <property type="match status" value="1"/>
</dbReference>
<dbReference type="PRINTS" id="PR01415">
    <property type="entry name" value="ANKYRIN"/>
</dbReference>
<name>A0AAT9UQ77_9POXV</name>
<evidence type="ECO:0000256" key="2">
    <source>
        <dbReference type="ARBA" id="ARBA00023043"/>
    </source>
</evidence>
<dbReference type="SMART" id="SM00248">
    <property type="entry name" value="ANK"/>
    <property type="match status" value="6"/>
</dbReference>
<keyword evidence="1" id="KW-0677">Repeat</keyword>
<dbReference type="Pfam" id="PF09372">
    <property type="entry name" value="PRANC"/>
    <property type="match status" value="1"/>
</dbReference>
<feature type="domain" description="PRANC" evidence="4">
    <location>
        <begin position="440"/>
        <end position="534"/>
    </location>
</feature>
<protein>
    <submittedName>
        <fullName evidence="5">Ankyrin repeat containing protein</fullName>
    </submittedName>
</protein>
<dbReference type="PANTHER" id="PTHR24198">
    <property type="entry name" value="ANKYRIN REPEAT AND PROTEIN KINASE DOMAIN-CONTAINING PROTEIN"/>
    <property type="match status" value="1"/>
</dbReference>
<dbReference type="Pfam" id="PF12796">
    <property type="entry name" value="Ank_2"/>
    <property type="match status" value="2"/>
</dbReference>
<dbReference type="InterPro" id="IPR018272">
    <property type="entry name" value="PRANC_domain"/>
</dbReference>
<evidence type="ECO:0000259" key="4">
    <source>
        <dbReference type="Pfam" id="PF09372"/>
    </source>
</evidence>
<feature type="repeat" description="ANK" evidence="3">
    <location>
        <begin position="300"/>
        <end position="332"/>
    </location>
</feature>
<evidence type="ECO:0000256" key="1">
    <source>
        <dbReference type="ARBA" id="ARBA00022737"/>
    </source>
</evidence>
<proteinExistence type="predicted"/>
<dbReference type="InterPro" id="IPR002110">
    <property type="entry name" value="Ankyrin_rpt"/>
</dbReference>
<dbReference type="InterPro" id="IPR036770">
    <property type="entry name" value="Ankyrin_rpt-contain_sf"/>
</dbReference>
<accession>A0AAT9UQ77</accession>
<gene>
    <name evidence="5" type="ORF">APAPVX9-303</name>
</gene>
<organism evidence="5">
    <name type="scientific">Apapanepox virus</name>
    <dbReference type="NCBI Taxonomy" id="3049969"/>
    <lineage>
        <taxon>Viruses</taxon>
        <taxon>Varidnaviria</taxon>
        <taxon>Bamfordvirae</taxon>
        <taxon>Nucleocytoviricota</taxon>
        <taxon>Pokkesviricetes</taxon>
        <taxon>Chitovirales</taxon>
        <taxon>Poxviridae</taxon>
        <taxon>Chordopoxvirinae</taxon>
        <taxon>Avipoxvirus</taxon>
    </lineage>
</organism>
<dbReference type="SUPFAM" id="SSF48403">
    <property type="entry name" value="Ankyrin repeat"/>
    <property type="match status" value="1"/>
</dbReference>